<dbReference type="Proteomes" id="UP000198736">
    <property type="component" value="Unassembled WGS sequence"/>
</dbReference>
<proteinExistence type="predicted"/>
<sequence length="43" mass="4821">MQGHAFISQSAAQHSFERNSFPAEAEHYTEDGHTFSLAWAGIR</sequence>
<dbReference type="EMBL" id="CZPZ01000012">
    <property type="protein sequence ID" value="CUS35565.1"/>
    <property type="molecule type" value="Genomic_DNA"/>
</dbReference>
<protein>
    <submittedName>
        <fullName evidence="1">Uncharacterized protein</fullName>
    </submittedName>
</protein>
<reference evidence="2" key="1">
    <citation type="submission" date="2015-10" db="EMBL/GenBank/DDBJ databases">
        <authorList>
            <person name="Luecker S."/>
            <person name="Luecker S."/>
        </authorList>
    </citation>
    <scope>NUCLEOTIDE SEQUENCE [LARGE SCALE GENOMIC DNA]</scope>
</reference>
<keyword evidence="2" id="KW-1185">Reference proteome</keyword>
<gene>
    <name evidence="1" type="ORF">COMA2_20332</name>
</gene>
<name>A0A0S4LFZ8_9BACT</name>
<evidence type="ECO:0000313" key="2">
    <source>
        <dbReference type="Proteomes" id="UP000198736"/>
    </source>
</evidence>
<dbReference type="AlphaFoldDB" id="A0A0S4LFZ8"/>
<accession>A0A0S4LFZ8</accession>
<dbReference type="STRING" id="1742973.COMA2_20332"/>
<evidence type="ECO:0000313" key="1">
    <source>
        <dbReference type="EMBL" id="CUS35565.1"/>
    </source>
</evidence>
<organism evidence="1 2">
    <name type="scientific">Candidatus Nitrospira nitrificans</name>
    <dbReference type="NCBI Taxonomy" id="1742973"/>
    <lineage>
        <taxon>Bacteria</taxon>
        <taxon>Pseudomonadati</taxon>
        <taxon>Nitrospirota</taxon>
        <taxon>Nitrospiria</taxon>
        <taxon>Nitrospirales</taxon>
        <taxon>Nitrospiraceae</taxon>
        <taxon>Nitrospira</taxon>
    </lineage>
</organism>